<dbReference type="PANTHER" id="PTHR45188">
    <property type="entry name" value="DNAJ PROTEIN P58IPK HOMOLOG"/>
    <property type="match status" value="1"/>
</dbReference>
<protein>
    <recommendedName>
        <fullName evidence="4">J domain-containing protein</fullName>
    </recommendedName>
</protein>
<dbReference type="SMART" id="SM00271">
    <property type="entry name" value="DnaJ"/>
    <property type="match status" value="1"/>
</dbReference>
<dbReference type="AlphaFoldDB" id="A0A1V9ZTY1"/>
<sequence>MSTADVAKFFSVPVFEEARMATTPARVYVELFGRFRFPSDLALVAANRPAIELFVECMELSLCLLVLVHPALGPQTLVCAQWYLNLGRFGKARLCGERALQATPGDSAAKALVMKARQAERTCQRVRKACAVAGLPLVAARPLVAELDVVLAFSPASPEALVLRATALVAAKAYGEAVVFFQRLPRPLVVSDATLAAICAHALSYSGRLDAAVALLQDVPPTSHTQRSHGALACLRCMHARRAGRCLMMGVKPVEGTRLAQGGNFEVAVAVLTSCLALDVNNALYRASVLFERGGAYLGVDGKENEAITDLDECLRLQPDHAMAPLRLHKARVQLATSDMHRDGSVRRHNPSTASSAKNPAHRRRRPRTLAFKSHGAMRPSNDIFREAPVVPREQLCRLMAKPPPSTEPSVRPSRFGTAPLPDYYAVLGVATTASQKAIVAAYQRLASQLHPAKDAASAERRQSVAVAYAVLGDASARREYDGVAQSPFYAEK</sequence>
<evidence type="ECO:0000259" key="4">
    <source>
        <dbReference type="PROSITE" id="PS50076"/>
    </source>
</evidence>
<dbReference type="PROSITE" id="PS50076">
    <property type="entry name" value="DNAJ_2"/>
    <property type="match status" value="1"/>
</dbReference>
<keyword evidence="2" id="KW-0802">TPR repeat</keyword>
<dbReference type="SUPFAM" id="SSF48452">
    <property type="entry name" value="TPR-like"/>
    <property type="match status" value="2"/>
</dbReference>
<evidence type="ECO:0000313" key="6">
    <source>
        <dbReference type="Proteomes" id="UP000243579"/>
    </source>
</evidence>
<dbReference type="Pfam" id="PF00226">
    <property type="entry name" value="DnaJ"/>
    <property type="match status" value="1"/>
</dbReference>
<dbReference type="CDD" id="cd06257">
    <property type="entry name" value="DnaJ"/>
    <property type="match status" value="1"/>
</dbReference>
<dbReference type="InterPro" id="IPR001623">
    <property type="entry name" value="DnaJ_domain"/>
</dbReference>
<dbReference type="Proteomes" id="UP000243579">
    <property type="component" value="Unassembled WGS sequence"/>
</dbReference>
<name>A0A1V9ZTY1_ACHHY</name>
<dbReference type="STRING" id="1202772.A0A1V9ZTY1"/>
<dbReference type="OrthoDB" id="442087at2759"/>
<evidence type="ECO:0000256" key="1">
    <source>
        <dbReference type="ARBA" id="ARBA00022737"/>
    </source>
</evidence>
<dbReference type="EMBL" id="JNBR01000007">
    <property type="protein sequence ID" value="OQS01439.1"/>
    <property type="molecule type" value="Genomic_DNA"/>
</dbReference>
<dbReference type="SUPFAM" id="SSF46565">
    <property type="entry name" value="Chaperone J-domain"/>
    <property type="match status" value="1"/>
</dbReference>
<dbReference type="InterPro" id="IPR036869">
    <property type="entry name" value="J_dom_sf"/>
</dbReference>
<feature type="domain" description="J" evidence="4">
    <location>
        <begin position="423"/>
        <end position="485"/>
    </location>
</feature>
<organism evidence="5 6">
    <name type="scientific">Achlya hypogyna</name>
    <name type="common">Oomycete</name>
    <name type="synonym">Protoachlya hypogyna</name>
    <dbReference type="NCBI Taxonomy" id="1202772"/>
    <lineage>
        <taxon>Eukaryota</taxon>
        <taxon>Sar</taxon>
        <taxon>Stramenopiles</taxon>
        <taxon>Oomycota</taxon>
        <taxon>Saprolegniomycetes</taxon>
        <taxon>Saprolegniales</taxon>
        <taxon>Achlyaceae</taxon>
        <taxon>Achlya</taxon>
    </lineage>
</organism>
<dbReference type="Gene3D" id="1.10.287.110">
    <property type="entry name" value="DnaJ domain"/>
    <property type="match status" value="1"/>
</dbReference>
<feature type="region of interest" description="Disordered" evidence="3">
    <location>
        <begin position="339"/>
        <end position="367"/>
    </location>
</feature>
<accession>A0A1V9ZTY1</accession>
<evidence type="ECO:0000313" key="5">
    <source>
        <dbReference type="EMBL" id="OQS01439.1"/>
    </source>
</evidence>
<keyword evidence="6" id="KW-1185">Reference proteome</keyword>
<comment type="caution">
    <text evidence="5">The sequence shown here is derived from an EMBL/GenBank/DDBJ whole genome shotgun (WGS) entry which is preliminary data.</text>
</comment>
<dbReference type="InterPro" id="IPR011990">
    <property type="entry name" value="TPR-like_helical_dom_sf"/>
</dbReference>
<proteinExistence type="predicted"/>
<evidence type="ECO:0000256" key="2">
    <source>
        <dbReference type="ARBA" id="ARBA00022803"/>
    </source>
</evidence>
<dbReference type="Gene3D" id="1.25.40.10">
    <property type="entry name" value="Tetratricopeptide repeat domain"/>
    <property type="match status" value="2"/>
</dbReference>
<reference evidence="5 6" key="1">
    <citation type="journal article" date="2014" name="Genome Biol. Evol.">
        <title>The secreted proteins of Achlya hypogyna and Thraustotheca clavata identify the ancestral oomycete secretome and reveal gene acquisitions by horizontal gene transfer.</title>
        <authorList>
            <person name="Misner I."/>
            <person name="Blouin N."/>
            <person name="Leonard G."/>
            <person name="Richards T.A."/>
            <person name="Lane C.E."/>
        </authorList>
    </citation>
    <scope>NUCLEOTIDE SEQUENCE [LARGE SCALE GENOMIC DNA]</scope>
    <source>
        <strain evidence="5 6">ATCC 48635</strain>
    </source>
</reference>
<keyword evidence="1" id="KW-0677">Repeat</keyword>
<dbReference type="PANTHER" id="PTHR45188:SF2">
    <property type="entry name" value="DNAJ HOMOLOG SUBFAMILY C MEMBER 7"/>
    <property type="match status" value="1"/>
</dbReference>
<evidence type="ECO:0000256" key="3">
    <source>
        <dbReference type="SAM" id="MobiDB-lite"/>
    </source>
</evidence>
<gene>
    <name evidence="5" type="ORF">ACHHYP_00737</name>
</gene>